<evidence type="ECO:0000259" key="4">
    <source>
        <dbReference type="Pfam" id="PF00892"/>
    </source>
</evidence>
<protein>
    <submittedName>
        <fullName evidence="5">DMT family transporter</fullName>
    </submittedName>
</protein>
<comment type="caution">
    <text evidence="5">The sequence shown here is derived from an EMBL/GenBank/DDBJ whole genome shotgun (WGS) entry which is preliminary data.</text>
</comment>
<evidence type="ECO:0000313" key="6">
    <source>
        <dbReference type="Proteomes" id="UP001174037"/>
    </source>
</evidence>
<dbReference type="RefSeq" id="WP_285324446.1">
    <property type="nucleotide sequence ID" value="NZ_JARGCK010000019.1"/>
</dbReference>
<comment type="subcellular location">
    <subcellularLocation>
        <location evidence="1">Endomembrane system</location>
        <topology evidence="1">Multi-pass membrane protein</topology>
    </subcellularLocation>
</comment>
<gene>
    <name evidence="5" type="ORF">P1A27_13835</name>
</gene>
<dbReference type="InterPro" id="IPR052756">
    <property type="entry name" value="Alkyne_AA_exporter"/>
</dbReference>
<dbReference type="Proteomes" id="UP001174037">
    <property type="component" value="Unassembled WGS sequence"/>
</dbReference>
<dbReference type="GO" id="GO:0016020">
    <property type="term" value="C:membrane"/>
    <property type="evidence" value="ECO:0007669"/>
    <property type="project" value="InterPro"/>
</dbReference>
<feature type="transmembrane region" description="Helical" evidence="3">
    <location>
        <begin position="43"/>
        <end position="64"/>
    </location>
</feature>
<sequence>MNPNNEFILFFQLTIYTIIAGVLFMVIFLPGSFSELQTANTTSILSVIYLGAFPTVIPYIALAYTIQKIGVSDATISLYLTPVVSLIIAYFMLGKIPTLYAIIGGIITLIGVTITSANAEESVDLK</sequence>
<name>A0AAW7ALN1_9STAP</name>
<reference evidence="5" key="1">
    <citation type="journal article" date="2023" name="Int. J. Mol. Sci.">
        <title>Antibiotic Resistance/Susceptibility Profiles of Staphylococcus equorum Strains from Cheese, and Genome Analysis for Antibiotic Resistance Genes.</title>
        <authorList>
            <person name="Vazquez L."/>
            <person name="Srednik M.E."/>
            <person name="Rodriguez J."/>
            <person name="Florez A.B."/>
            <person name="Mayo B."/>
        </authorList>
    </citation>
    <scope>NUCLEOTIDE SEQUENCE</scope>
    <source>
        <strain evidence="5">5A3I</strain>
    </source>
</reference>
<dbReference type="SUPFAM" id="SSF103481">
    <property type="entry name" value="Multidrug resistance efflux transporter EmrE"/>
    <property type="match status" value="1"/>
</dbReference>
<comment type="similarity">
    <text evidence="2">Belongs to the EamA transporter family.</text>
</comment>
<evidence type="ECO:0000256" key="2">
    <source>
        <dbReference type="ARBA" id="ARBA00007362"/>
    </source>
</evidence>
<keyword evidence="3" id="KW-0472">Membrane</keyword>
<dbReference type="InterPro" id="IPR000620">
    <property type="entry name" value="EamA_dom"/>
</dbReference>
<dbReference type="Pfam" id="PF00892">
    <property type="entry name" value="EamA"/>
    <property type="match status" value="1"/>
</dbReference>
<dbReference type="PANTHER" id="PTHR12715:SF4">
    <property type="entry name" value="EAMA DOMAIN-CONTAINING PROTEIN"/>
    <property type="match status" value="1"/>
</dbReference>
<dbReference type="InterPro" id="IPR037185">
    <property type="entry name" value="EmrE-like"/>
</dbReference>
<dbReference type="AlphaFoldDB" id="A0AAW7ALN1"/>
<evidence type="ECO:0000256" key="3">
    <source>
        <dbReference type="SAM" id="Phobius"/>
    </source>
</evidence>
<feature type="transmembrane region" description="Helical" evidence="3">
    <location>
        <begin position="99"/>
        <end position="119"/>
    </location>
</feature>
<organism evidence="5 6">
    <name type="scientific">Staphylococcus equorum</name>
    <dbReference type="NCBI Taxonomy" id="246432"/>
    <lineage>
        <taxon>Bacteria</taxon>
        <taxon>Bacillati</taxon>
        <taxon>Bacillota</taxon>
        <taxon>Bacilli</taxon>
        <taxon>Bacillales</taxon>
        <taxon>Staphylococcaceae</taxon>
        <taxon>Staphylococcus</taxon>
    </lineage>
</organism>
<feature type="domain" description="EamA" evidence="4">
    <location>
        <begin position="11"/>
        <end position="116"/>
    </location>
</feature>
<evidence type="ECO:0000256" key="1">
    <source>
        <dbReference type="ARBA" id="ARBA00004127"/>
    </source>
</evidence>
<dbReference type="EMBL" id="JARGCK010000019">
    <property type="protein sequence ID" value="MDK9867007.1"/>
    <property type="molecule type" value="Genomic_DNA"/>
</dbReference>
<reference evidence="5" key="2">
    <citation type="submission" date="2023-03" db="EMBL/GenBank/DDBJ databases">
        <authorList>
            <person name="Vazquez L."/>
            <person name="Rodriguez J."/>
            <person name="Mayo B."/>
            <person name="Florez A.B."/>
        </authorList>
    </citation>
    <scope>NUCLEOTIDE SEQUENCE</scope>
    <source>
        <strain evidence="5">5A3I</strain>
    </source>
</reference>
<dbReference type="PANTHER" id="PTHR12715">
    <property type="entry name" value="TRANSPORTER, DRUG/METABOLITE EXPORTER FAMILY"/>
    <property type="match status" value="1"/>
</dbReference>
<feature type="transmembrane region" description="Helical" evidence="3">
    <location>
        <begin position="7"/>
        <end position="31"/>
    </location>
</feature>
<proteinExistence type="inferred from homology"/>
<keyword evidence="3" id="KW-0812">Transmembrane</keyword>
<keyword evidence="3" id="KW-1133">Transmembrane helix</keyword>
<accession>A0AAW7ALN1</accession>
<feature type="transmembrane region" description="Helical" evidence="3">
    <location>
        <begin position="76"/>
        <end position="93"/>
    </location>
</feature>
<evidence type="ECO:0000313" key="5">
    <source>
        <dbReference type="EMBL" id="MDK9867007.1"/>
    </source>
</evidence>